<name>A0A0V1PQ13_9ASCO</name>
<evidence type="ECO:0000256" key="3">
    <source>
        <dbReference type="ARBA" id="ARBA00022729"/>
    </source>
</evidence>
<keyword evidence="2" id="KW-0964">Secreted</keyword>
<evidence type="ECO:0000313" key="6">
    <source>
        <dbReference type="EMBL" id="KRZ98274.1"/>
    </source>
</evidence>
<reference evidence="6 7" key="1">
    <citation type="submission" date="2015-11" db="EMBL/GenBank/DDBJ databases">
        <title>The genome of Debaryomyces fabryi.</title>
        <authorList>
            <person name="Tafer H."/>
            <person name="Lopandic K."/>
        </authorList>
    </citation>
    <scope>NUCLEOTIDE SEQUENCE [LARGE SCALE GENOMIC DNA]</scope>
    <source>
        <strain evidence="6 7">CBS 789</strain>
    </source>
</reference>
<sequence>MVRLSISSLAIFTSLLTAKAAAKDVLCLVNDVPVATVDLDTGVCPFTLPAELVAFFDYTSSEDYNIQFYYAIANSARYFTDIVNAGTEIDIPANQIYGTDGAPVYQVHVENTPASNSTAAIRKRMLNQVEVIKRDEASDFAESLKSVDGTLVNSALFKVVDIPSGSSSIASGTPTGTIPVSSGVNTVGDVTETLESTKIITVTHCSDNKCSAATVPATPTVTTYTVDGTVTSYTTYCPLTDAAD</sequence>
<evidence type="ECO:0000256" key="4">
    <source>
        <dbReference type="ARBA" id="ARBA00023180"/>
    </source>
</evidence>
<feature type="signal peptide" evidence="5">
    <location>
        <begin position="1"/>
        <end position="22"/>
    </location>
</feature>
<comment type="subcellular location">
    <subcellularLocation>
        <location evidence="1">Secreted</location>
        <location evidence="1">Cell wall</location>
    </subcellularLocation>
</comment>
<evidence type="ECO:0000313" key="7">
    <source>
        <dbReference type="Proteomes" id="UP000054251"/>
    </source>
</evidence>
<dbReference type="InterPro" id="IPR025928">
    <property type="entry name" value="Flocculin_t3_rpt"/>
</dbReference>
<dbReference type="GeneID" id="26842975"/>
<gene>
    <name evidence="6" type="ORF">AC631_05966</name>
</gene>
<feature type="non-terminal residue" evidence="6">
    <location>
        <position position="244"/>
    </location>
</feature>
<accession>A0A0V1PQ13</accession>
<dbReference type="OrthoDB" id="4096612at2759"/>
<comment type="caution">
    <text evidence="6">The sequence shown here is derived from an EMBL/GenBank/DDBJ whole genome shotgun (WGS) entry which is preliminary data.</text>
</comment>
<keyword evidence="2" id="KW-0134">Cell wall</keyword>
<dbReference type="AlphaFoldDB" id="A0A0V1PQ13"/>
<evidence type="ECO:0000256" key="1">
    <source>
        <dbReference type="ARBA" id="ARBA00004191"/>
    </source>
</evidence>
<evidence type="ECO:0000256" key="5">
    <source>
        <dbReference type="SAM" id="SignalP"/>
    </source>
</evidence>
<protein>
    <submittedName>
        <fullName evidence="6">Flocculin type 3 repeat-containing protein</fullName>
    </submittedName>
</protein>
<dbReference type="RefSeq" id="XP_015464377.1">
    <property type="nucleotide sequence ID" value="XM_015614795.1"/>
</dbReference>
<organism evidence="6 7">
    <name type="scientific">Debaryomyces fabryi</name>
    <dbReference type="NCBI Taxonomy" id="58627"/>
    <lineage>
        <taxon>Eukaryota</taxon>
        <taxon>Fungi</taxon>
        <taxon>Dikarya</taxon>
        <taxon>Ascomycota</taxon>
        <taxon>Saccharomycotina</taxon>
        <taxon>Pichiomycetes</taxon>
        <taxon>Debaryomycetaceae</taxon>
        <taxon>Debaryomyces</taxon>
    </lineage>
</organism>
<proteinExistence type="predicted"/>
<dbReference type="Proteomes" id="UP000054251">
    <property type="component" value="Unassembled WGS sequence"/>
</dbReference>
<keyword evidence="4" id="KW-0325">Glycoprotein</keyword>
<dbReference type="GO" id="GO:0009277">
    <property type="term" value="C:fungal-type cell wall"/>
    <property type="evidence" value="ECO:0007669"/>
    <property type="project" value="UniProtKB-ARBA"/>
</dbReference>
<dbReference type="Pfam" id="PF13928">
    <property type="entry name" value="Flocculin_t3"/>
    <property type="match status" value="1"/>
</dbReference>
<keyword evidence="3 5" id="KW-0732">Signal</keyword>
<dbReference type="EMBL" id="LMYN01000381">
    <property type="protein sequence ID" value="KRZ98274.1"/>
    <property type="molecule type" value="Genomic_DNA"/>
</dbReference>
<keyword evidence="7" id="KW-1185">Reference proteome</keyword>
<evidence type="ECO:0000256" key="2">
    <source>
        <dbReference type="ARBA" id="ARBA00022512"/>
    </source>
</evidence>
<feature type="chain" id="PRO_5006884398" evidence="5">
    <location>
        <begin position="23"/>
        <end position="244"/>
    </location>
</feature>